<organism evidence="1 2">
    <name type="scientific">Thalassotalea piscium</name>
    <dbReference type="NCBI Taxonomy" id="1230533"/>
    <lineage>
        <taxon>Bacteria</taxon>
        <taxon>Pseudomonadati</taxon>
        <taxon>Pseudomonadota</taxon>
        <taxon>Gammaproteobacteria</taxon>
        <taxon>Alteromonadales</taxon>
        <taxon>Colwelliaceae</taxon>
        <taxon>Thalassotalea</taxon>
    </lineage>
</organism>
<dbReference type="InterPro" id="IPR058059">
    <property type="entry name" value="PA3496-like"/>
</dbReference>
<protein>
    <submittedName>
        <fullName evidence="1">Uncharacterized protein</fullName>
    </submittedName>
</protein>
<dbReference type="Proteomes" id="UP000537141">
    <property type="component" value="Unassembled WGS sequence"/>
</dbReference>
<dbReference type="EMBL" id="JACHHU010000009">
    <property type="protein sequence ID" value="MBB6542953.1"/>
    <property type="molecule type" value="Genomic_DNA"/>
</dbReference>
<dbReference type="AlphaFoldDB" id="A0A7X0TTA9"/>
<comment type="caution">
    <text evidence="1">The sequence shown here is derived from an EMBL/GenBank/DDBJ whole genome shotgun (WGS) entry which is preliminary data.</text>
</comment>
<evidence type="ECO:0000313" key="1">
    <source>
        <dbReference type="EMBL" id="MBB6542953.1"/>
    </source>
</evidence>
<evidence type="ECO:0000313" key="2">
    <source>
        <dbReference type="Proteomes" id="UP000537141"/>
    </source>
</evidence>
<dbReference type="NCBIfam" id="NF046101">
    <property type="entry name" value="PA3496_fam"/>
    <property type="match status" value="1"/>
</dbReference>
<name>A0A7X0TTA9_9GAMM</name>
<proteinExistence type="predicted"/>
<gene>
    <name evidence="1" type="ORF">HNQ55_001457</name>
</gene>
<dbReference type="RefSeq" id="WP_286290048.1">
    <property type="nucleotide sequence ID" value="NZ_AP027362.1"/>
</dbReference>
<reference evidence="1 2" key="1">
    <citation type="submission" date="2020-08" db="EMBL/GenBank/DDBJ databases">
        <title>Genomic Encyclopedia of Type Strains, Phase IV (KMG-IV): sequencing the most valuable type-strain genomes for metagenomic binning, comparative biology and taxonomic classification.</title>
        <authorList>
            <person name="Goeker M."/>
        </authorList>
    </citation>
    <scope>NUCLEOTIDE SEQUENCE [LARGE SCALE GENOMIC DNA]</scope>
    <source>
        <strain evidence="1 2">DSM 26287</strain>
    </source>
</reference>
<sequence length="69" mass="8060">MLKLIMRQEMGDDSIDDFTTSDDSLDYEKDLANGERASKNSQLHKRLDDLLEQKRLKALLDDTDDWDID</sequence>
<accession>A0A7X0TTA9</accession>
<keyword evidence="2" id="KW-1185">Reference proteome</keyword>